<proteinExistence type="predicted"/>
<dbReference type="EMBL" id="CP110509">
    <property type="protein sequence ID" value="WMB28463.1"/>
    <property type="molecule type" value="Genomic_DNA"/>
</dbReference>
<feature type="region of interest" description="Disordered" evidence="1">
    <location>
        <begin position="30"/>
        <end position="54"/>
    </location>
</feature>
<evidence type="ECO:0000313" key="3">
    <source>
        <dbReference type="Proteomes" id="UP001238096"/>
    </source>
</evidence>
<keyword evidence="3" id="KW-1185">Reference proteome</keyword>
<dbReference type="RefSeq" id="WP_018365666.1">
    <property type="nucleotide sequence ID" value="NZ_CP104407.1"/>
</dbReference>
<reference evidence="3" key="1">
    <citation type="submission" date="2022-10" db="EMBL/GenBank/DDBJ databases">
        <title>Streptococcus didelphis as causative of fatal infections in opossums (Didelphis albiventris).</title>
        <authorList>
            <person name="Breyer G.M."/>
            <person name="Da Silva M.E.R.J."/>
            <person name="Siqueira F.M."/>
        </authorList>
    </citation>
    <scope>NUCLEOTIDE SEQUENCE [LARGE SCALE GENOMIC DNA]</scope>
    <source>
        <strain evidence="3">LBVP101/21</strain>
    </source>
</reference>
<name>A0ABY9LI03_9STRE</name>
<dbReference type="Proteomes" id="UP001238096">
    <property type="component" value="Chromosome"/>
</dbReference>
<feature type="compositionally biased region" description="Basic and acidic residues" evidence="1">
    <location>
        <begin position="42"/>
        <end position="54"/>
    </location>
</feature>
<dbReference type="NCBIfam" id="NF040897">
    <property type="entry name" value="SPJ_0845_Nterm"/>
    <property type="match status" value="1"/>
</dbReference>
<dbReference type="InterPro" id="IPR047909">
    <property type="entry name" value="SPJ_0845-like_N"/>
</dbReference>
<protein>
    <submittedName>
        <fullName evidence="2">SPJ_0845 family protein</fullName>
    </submittedName>
</protein>
<accession>A0ABY9LI03</accession>
<sequence length="54" mass="6077">MAITHKKNDDLEKMMAGFASIPSFDKPIDVDAEGKIMTPLDDTMKSKPKEKHDE</sequence>
<evidence type="ECO:0000313" key="2">
    <source>
        <dbReference type="EMBL" id="WMB28463.1"/>
    </source>
</evidence>
<organism evidence="2 3">
    <name type="scientific">Streptococcus didelphis</name>
    <dbReference type="NCBI Taxonomy" id="102886"/>
    <lineage>
        <taxon>Bacteria</taxon>
        <taxon>Bacillati</taxon>
        <taxon>Bacillota</taxon>
        <taxon>Bacilli</taxon>
        <taxon>Lactobacillales</taxon>
        <taxon>Streptococcaceae</taxon>
        <taxon>Streptococcus</taxon>
    </lineage>
</organism>
<gene>
    <name evidence="2" type="ORF">N1496_02400</name>
</gene>
<evidence type="ECO:0000256" key="1">
    <source>
        <dbReference type="SAM" id="MobiDB-lite"/>
    </source>
</evidence>